<feature type="region of interest" description="Disordered" evidence="1">
    <location>
        <begin position="1"/>
        <end position="24"/>
    </location>
</feature>
<dbReference type="EMBL" id="VSRR010039885">
    <property type="protein sequence ID" value="MPC74861.1"/>
    <property type="molecule type" value="Genomic_DNA"/>
</dbReference>
<accession>A0A5B7HPJ6</accession>
<dbReference type="Proteomes" id="UP000324222">
    <property type="component" value="Unassembled WGS sequence"/>
</dbReference>
<comment type="caution">
    <text evidence="2">The sequence shown here is derived from an EMBL/GenBank/DDBJ whole genome shotgun (WGS) entry which is preliminary data.</text>
</comment>
<organism evidence="2 3">
    <name type="scientific">Portunus trituberculatus</name>
    <name type="common">Swimming crab</name>
    <name type="synonym">Neptunus trituberculatus</name>
    <dbReference type="NCBI Taxonomy" id="210409"/>
    <lineage>
        <taxon>Eukaryota</taxon>
        <taxon>Metazoa</taxon>
        <taxon>Ecdysozoa</taxon>
        <taxon>Arthropoda</taxon>
        <taxon>Crustacea</taxon>
        <taxon>Multicrustacea</taxon>
        <taxon>Malacostraca</taxon>
        <taxon>Eumalacostraca</taxon>
        <taxon>Eucarida</taxon>
        <taxon>Decapoda</taxon>
        <taxon>Pleocyemata</taxon>
        <taxon>Brachyura</taxon>
        <taxon>Eubrachyura</taxon>
        <taxon>Portunoidea</taxon>
        <taxon>Portunidae</taxon>
        <taxon>Portuninae</taxon>
        <taxon>Portunus</taxon>
    </lineage>
</organism>
<evidence type="ECO:0000256" key="1">
    <source>
        <dbReference type="SAM" id="MobiDB-lite"/>
    </source>
</evidence>
<feature type="region of interest" description="Disordered" evidence="1">
    <location>
        <begin position="179"/>
        <end position="199"/>
    </location>
</feature>
<proteinExistence type="predicted"/>
<name>A0A5B7HPJ6_PORTR</name>
<evidence type="ECO:0000313" key="2">
    <source>
        <dbReference type="EMBL" id="MPC74861.1"/>
    </source>
</evidence>
<dbReference type="AlphaFoldDB" id="A0A5B7HPJ6"/>
<evidence type="ECO:0000313" key="3">
    <source>
        <dbReference type="Proteomes" id="UP000324222"/>
    </source>
</evidence>
<keyword evidence="3" id="KW-1185">Reference proteome</keyword>
<gene>
    <name evidence="2" type="ORF">E2C01_069240</name>
</gene>
<reference evidence="2 3" key="1">
    <citation type="submission" date="2019-05" db="EMBL/GenBank/DDBJ databases">
        <title>Another draft genome of Portunus trituberculatus and its Hox gene families provides insights of decapod evolution.</title>
        <authorList>
            <person name="Jeong J.-H."/>
            <person name="Song I."/>
            <person name="Kim S."/>
            <person name="Choi T."/>
            <person name="Kim D."/>
            <person name="Ryu S."/>
            <person name="Kim W."/>
        </authorList>
    </citation>
    <scope>NUCLEOTIDE SEQUENCE [LARGE SCALE GENOMIC DNA]</scope>
    <source>
        <tissue evidence="2">Muscle</tissue>
    </source>
</reference>
<sequence>MSALHAHPPPPPPPDSRRGRPAGCRHASVLKRPQVLVLLAPSPARHLQAASGLREARVLAAAGRRRARQGAAGNTTTAATTGTAGTILREALRHCSLPRAVPGLAGAWDGWGARCCYTCPGAEVGLIATALNIHMGGAHLRPLQVRHTGSATCTSEGLVYSPEGFGREGAGCRGRVGGVLPRGPDTPTHVHSPPPFPAH</sequence>
<protein>
    <submittedName>
        <fullName evidence="2">Uncharacterized protein</fullName>
    </submittedName>
</protein>